<keyword evidence="2" id="KW-0472">Membrane</keyword>
<proteinExistence type="predicted"/>
<evidence type="ECO:0000313" key="3">
    <source>
        <dbReference type="EMBL" id="ETR64736.1"/>
    </source>
</evidence>
<sequence>MALDTSLYPSLTSGTTGTTGSASTTLSSASSSKLGLLSDPSVYTYGTGVVATAGTIGGVILTGAVFVGVGLLSYAITKAALEP</sequence>
<feature type="transmembrane region" description="Helical" evidence="2">
    <location>
        <begin position="43"/>
        <end position="76"/>
    </location>
</feature>
<name>A0A1V1NQF8_9BACT</name>
<protein>
    <submittedName>
        <fullName evidence="3">Uncharacterized protein</fullName>
    </submittedName>
</protein>
<gene>
    <name evidence="3" type="ORF">OMM_06582</name>
</gene>
<dbReference type="AlphaFoldDB" id="A0A1V1NQF8"/>
<accession>A0A1V1NQF8</accession>
<evidence type="ECO:0000256" key="1">
    <source>
        <dbReference type="SAM" id="MobiDB-lite"/>
    </source>
</evidence>
<evidence type="ECO:0000256" key="2">
    <source>
        <dbReference type="SAM" id="Phobius"/>
    </source>
</evidence>
<keyword evidence="2" id="KW-1133">Transmembrane helix</keyword>
<reference evidence="4" key="1">
    <citation type="submission" date="2012-11" db="EMBL/GenBank/DDBJ databases">
        <authorList>
            <person name="Lucero-Rivera Y.E."/>
            <person name="Tovar-Ramirez D."/>
        </authorList>
    </citation>
    <scope>NUCLEOTIDE SEQUENCE [LARGE SCALE GENOMIC DNA]</scope>
    <source>
        <strain evidence="4">Araruama</strain>
    </source>
</reference>
<feature type="region of interest" description="Disordered" evidence="1">
    <location>
        <begin position="1"/>
        <end position="38"/>
    </location>
</feature>
<dbReference type="EMBL" id="ATBP01003705">
    <property type="protein sequence ID" value="ETR64736.1"/>
    <property type="molecule type" value="Genomic_DNA"/>
</dbReference>
<keyword evidence="2" id="KW-0812">Transmembrane</keyword>
<evidence type="ECO:0000313" key="4">
    <source>
        <dbReference type="Proteomes" id="UP000189670"/>
    </source>
</evidence>
<organism evidence="3 4">
    <name type="scientific">Candidatus Magnetoglobus multicellularis str. Araruama</name>
    <dbReference type="NCBI Taxonomy" id="890399"/>
    <lineage>
        <taxon>Bacteria</taxon>
        <taxon>Pseudomonadati</taxon>
        <taxon>Thermodesulfobacteriota</taxon>
        <taxon>Desulfobacteria</taxon>
        <taxon>Desulfobacterales</taxon>
        <taxon>Desulfobacteraceae</taxon>
        <taxon>Candidatus Magnetoglobus</taxon>
    </lineage>
</organism>
<dbReference type="Proteomes" id="UP000189670">
    <property type="component" value="Unassembled WGS sequence"/>
</dbReference>
<comment type="caution">
    <text evidence="3">The sequence shown here is derived from an EMBL/GenBank/DDBJ whole genome shotgun (WGS) entry which is preliminary data.</text>
</comment>